<dbReference type="Gene3D" id="3.30.160.60">
    <property type="entry name" value="Classic Zinc Finger"/>
    <property type="match status" value="1"/>
</dbReference>
<dbReference type="InterPro" id="IPR044246">
    <property type="entry name" value="ZFP3-like"/>
</dbReference>
<feature type="region of interest" description="Disordered" evidence="7">
    <location>
        <begin position="1"/>
        <end position="56"/>
    </location>
</feature>
<evidence type="ECO:0000256" key="3">
    <source>
        <dbReference type="ARBA" id="ARBA00022771"/>
    </source>
</evidence>
<evidence type="ECO:0000256" key="1">
    <source>
        <dbReference type="ARBA" id="ARBA00004123"/>
    </source>
</evidence>
<evidence type="ECO:0000256" key="6">
    <source>
        <dbReference type="PROSITE-ProRule" id="PRU00042"/>
    </source>
</evidence>
<organism evidence="9 10">
    <name type="scientific">Crotalaria pallida</name>
    <name type="common">Smooth rattlebox</name>
    <name type="synonym">Crotalaria striata</name>
    <dbReference type="NCBI Taxonomy" id="3830"/>
    <lineage>
        <taxon>Eukaryota</taxon>
        <taxon>Viridiplantae</taxon>
        <taxon>Streptophyta</taxon>
        <taxon>Embryophyta</taxon>
        <taxon>Tracheophyta</taxon>
        <taxon>Spermatophyta</taxon>
        <taxon>Magnoliopsida</taxon>
        <taxon>eudicotyledons</taxon>
        <taxon>Gunneridae</taxon>
        <taxon>Pentapetalae</taxon>
        <taxon>rosids</taxon>
        <taxon>fabids</taxon>
        <taxon>Fabales</taxon>
        <taxon>Fabaceae</taxon>
        <taxon>Papilionoideae</taxon>
        <taxon>50 kb inversion clade</taxon>
        <taxon>genistoids sensu lato</taxon>
        <taxon>core genistoids</taxon>
        <taxon>Crotalarieae</taxon>
        <taxon>Crotalaria</taxon>
    </lineage>
</organism>
<dbReference type="PROSITE" id="PS50157">
    <property type="entry name" value="ZINC_FINGER_C2H2_2"/>
    <property type="match status" value="1"/>
</dbReference>
<proteinExistence type="predicted"/>
<dbReference type="Proteomes" id="UP001372338">
    <property type="component" value="Unassembled WGS sequence"/>
</dbReference>
<gene>
    <name evidence="9" type="ORF">RIF29_25093</name>
</gene>
<evidence type="ECO:0000256" key="7">
    <source>
        <dbReference type="SAM" id="MobiDB-lite"/>
    </source>
</evidence>
<evidence type="ECO:0000256" key="5">
    <source>
        <dbReference type="ARBA" id="ARBA00023242"/>
    </source>
</evidence>
<dbReference type="EMBL" id="JAYWIO010000005">
    <property type="protein sequence ID" value="KAK7259485.1"/>
    <property type="molecule type" value="Genomic_DNA"/>
</dbReference>
<dbReference type="InterPro" id="IPR013087">
    <property type="entry name" value="Znf_C2H2_type"/>
</dbReference>
<keyword evidence="4" id="KW-0862">Zinc</keyword>
<keyword evidence="10" id="KW-1185">Reference proteome</keyword>
<dbReference type="AlphaFoldDB" id="A0AAN9EQZ0"/>
<keyword evidence="2" id="KW-0479">Metal-binding</keyword>
<keyword evidence="3 6" id="KW-0863">Zinc-finger</keyword>
<dbReference type="PANTHER" id="PTHR47287">
    <property type="entry name" value="C2H2 AND C2HC ZINC FINGERS SUPERFAMILY PROTEIN"/>
    <property type="match status" value="1"/>
</dbReference>
<dbReference type="PANTHER" id="PTHR47287:SF15">
    <property type="entry name" value="ZINC FINGER PROTEIN 3-LIKE"/>
    <property type="match status" value="1"/>
</dbReference>
<sequence length="146" mass="16524">MSSTLSMYKQPPNMENSKATEQPDANNLKTNKKMVMDEGSSSKNQNKRKGISVIEEPITIQNKKKAIFKEEKPDAREASRYPKIFGVILKPSNSKGKRKGPYPCSLCKKMFLTPQALGGHQNGHKWEQSIKKTREGIKLFQARSEL</sequence>
<comment type="subcellular location">
    <subcellularLocation>
        <location evidence="1">Nucleus</location>
    </subcellularLocation>
</comment>
<feature type="compositionally biased region" description="Polar residues" evidence="7">
    <location>
        <begin position="1"/>
        <end position="29"/>
    </location>
</feature>
<name>A0AAN9EQZ0_CROPI</name>
<comment type="caution">
    <text evidence="9">The sequence shown here is derived from an EMBL/GenBank/DDBJ whole genome shotgun (WGS) entry which is preliminary data.</text>
</comment>
<protein>
    <recommendedName>
        <fullName evidence="8">C2H2-type domain-containing protein</fullName>
    </recommendedName>
</protein>
<dbReference type="PROSITE" id="PS00028">
    <property type="entry name" value="ZINC_FINGER_C2H2_1"/>
    <property type="match status" value="1"/>
</dbReference>
<reference evidence="9 10" key="1">
    <citation type="submission" date="2024-01" db="EMBL/GenBank/DDBJ databases">
        <title>The genomes of 5 underutilized Papilionoideae crops provide insights into root nodulation and disease resistanc.</title>
        <authorList>
            <person name="Yuan L."/>
        </authorList>
    </citation>
    <scope>NUCLEOTIDE SEQUENCE [LARGE SCALE GENOMIC DNA]</scope>
    <source>
        <strain evidence="9">ZHUSHIDOU_FW_LH</strain>
        <tissue evidence="9">Leaf</tissue>
    </source>
</reference>
<accession>A0AAN9EQZ0</accession>
<dbReference type="SUPFAM" id="SSF57667">
    <property type="entry name" value="beta-beta-alpha zinc fingers"/>
    <property type="match status" value="1"/>
</dbReference>
<evidence type="ECO:0000256" key="4">
    <source>
        <dbReference type="ARBA" id="ARBA00022833"/>
    </source>
</evidence>
<feature type="domain" description="C2H2-type" evidence="8">
    <location>
        <begin position="102"/>
        <end position="129"/>
    </location>
</feature>
<dbReference type="GO" id="GO:0009788">
    <property type="term" value="P:negative regulation of abscisic acid-activated signaling pathway"/>
    <property type="evidence" value="ECO:0007669"/>
    <property type="project" value="InterPro"/>
</dbReference>
<evidence type="ECO:0000259" key="8">
    <source>
        <dbReference type="PROSITE" id="PS50157"/>
    </source>
</evidence>
<dbReference type="GO" id="GO:0008270">
    <property type="term" value="F:zinc ion binding"/>
    <property type="evidence" value="ECO:0007669"/>
    <property type="project" value="UniProtKB-KW"/>
</dbReference>
<evidence type="ECO:0000256" key="2">
    <source>
        <dbReference type="ARBA" id="ARBA00022723"/>
    </source>
</evidence>
<dbReference type="InterPro" id="IPR036236">
    <property type="entry name" value="Znf_C2H2_sf"/>
</dbReference>
<evidence type="ECO:0000313" key="10">
    <source>
        <dbReference type="Proteomes" id="UP001372338"/>
    </source>
</evidence>
<keyword evidence="5" id="KW-0539">Nucleus</keyword>
<dbReference type="GO" id="GO:0005634">
    <property type="term" value="C:nucleus"/>
    <property type="evidence" value="ECO:0007669"/>
    <property type="project" value="UniProtKB-SubCell"/>
</dbReference>
<evidence type="ECO:0000313" key="9">
    <source>
        <dbReference type="EMBL" id="KAK7259485.1"/>
    </source>
</evidence>